<dbReference type="AlphaFoldDB" id="A0A3Q9GN94"/>
<dbReference type="GO" id="GO:0006629">
    <property type="term" value="P:lipid metabolic process"/>
    <property type="evidence" value="ECO:0007669"/>
    <property type="project" value="InterPro"/>
</dbReference>
<evidence type="ECO:0000313" key="3">
    <source>
        <dbReference type="Proteomes" id="UP000275951"/>
    </source>
</evidence>
<dbReference type="Gene3D" id="3.20.20.190">
    <property type="entry name" value="Phosphatidylinositol (PI) phosphodiesterase"/>
    <property type="match status" value="1"/>
</dbReference>
<proteinExistence type="predicted"/>
<name>A0A3Q9GN94_9ACTO</name>
<reference evidence="2 3" key="1">
    <citation type="submission" date="2018-11" db="EMBL/GenBank/DDBJ databases">
        <title>Multidrug-resistant genes are associated with an 42-kb island TGI1 carrying a complex class 1 integron in a Trueperella pyogenes.</title>
        <authorList>
            <person name="Dong W."/>
        </authorList>
    </citation>
    <scope>NUCLEOTIDE SEQUENCE [LARGE SCALE GENOMIC DNA]</scope>
    <source>
        <strain evidence="2 3">TP4</strain>
    </source>
</reference>
<dbReference type="PANTHER" id="PTHR43805">
    <property type="entry name" value="GLYCEROPHOSPHORYL DIESTER PHOSPHODIESTERASE"/>
    <property type="match status" value="1"/>
</dbReference>
<dbReference type="PROSITE" id="PS51704">
    <property type="entry name" value="GP_PDE"/>
    <property type="match status" value="1"/>
</dbReference>
<dbReference type="Proteomes" id="UP000275951">
    <property type="component" value="Chromosome"/>
</dbReference>
<evidence type="ECO:0000259" key="1">
    <source>
        <dbReference type="PROSITE" id="PS51704"/>
    </source>
</evidence>
<organism evidence="2 3">
    <name type="scientific">Trueperella pyogenes</name>
    <dbReference type="NCBI Taxonomy" id="1661"/>
    <lineage>
        <taxon>Bacteria</taxon>
        <taxon>Bacillati</taxon>
        <taxon>Actinomycetota</taxon>
        <taxon>Actinomycetes</taxon>
        <taxon>Actinomycetales</taxon>
        <taxon>Actinomycetaceae</taxon>
        <taxon>Trueperella</taxon>
    </lineage>
</organism>
<dbReference type="InterPro" id="IPR030395">
    <property type="entry name" value="GP_PDE_dom"/>
</dbReference>
<accession>A0A3Q9GN94</accession>
<dbReference type="InterPro" id="IPR017946">
    <property type="entry name" value="PLC-like_Pdiesterase_TIM-brl"/>
</dbReference>
<feature type="domain" description="GP-PDE" evidence="1">
    <location>
        <begin position="13"/>
        <end position="254"/>
    </location>
</feature>
<dbReference type="PANTHER" id="PTHR43805:SF1">
    <property type="entry name" value="GP-PDE DOMAIN-CONTAINING PROTEIN"/>
    <property type="match status" value="1"/>
</dbReference>
<dbReference type="RefSeq" id="WP_126920401.1">
    <property type="nucleotide sequence ID" value="NZ_CP033905.1"/>
</dbReference>
<dbReference type="Pfam" id="PF03009">
    <property type="entry name" value="GDPD"/>
    <property type="match status" value="1"/>
</dbReference>
<gene>
    <name evidence="2" type="ORF">EBQ10_09920</name>
</gene>
<dbReference type="SUPFAM" id="SSF51695">
    <property type="entry name" value="PLC-like phosphodiesterases"/>
    <property type="match status" value="1"/>
</dbReference>
<dbReference type="GO" id="GO:0008081">
    <property type="term" value="F:phosphoric diester hydrolase activity"/>
    <property type="evidence" value="ECO:0007669"/>
    <property type="project" value="InterPro"/>
</dbReference>
<protein>
    <submittedName>
        <fullName evidence="2">Glycerophosphodiester phosphodiesterase</fullName>
    </submittedName>
</protein>
<sequence length="261" mass="28942">MDRARLWRIGAKPAVLAHRGGGNEAPENSIDAFHAMRNRGFRYVESDCHATADGVVVLFHDPILDRTTEASGKISSWRWQELRHVQDHSGNRIVLLDELLEEFPDLVFNLDAKHDEVACPMVDTIRRHGAVERVSLASFSEKRLATLRRQLPGVRSSMGTSAIARLLLSVKGPALMSRLSRGLPGPLEGVECVQVPELFKNIRVIDAAFIASAHERGLAVHVWTVNEEDNMRQLLDLGVDGLITDEPTLARSVIDEMFGGD</sequence>
<dbReference type="CDD" id="cd08561">
    <property type="entry name" value="GDPD_cytoplasmic_ScUgpQ2_like"/>
    <property type="match status" value="1"/>
</dbReference>
<evidence type="ECO:0000313" key="2">
    <source>
        <dbReference type="EMBL" id="AZR07567.1"/>
    </source>
</evidence>
<dbReference type="EMBL" id="CP033905">
    <property type="protein sequence ID" value="AZR07567.1"/>
    <property type="molecule type" value="Genomic_DNA"/>
</dbReference>